<accession>A0A1H7G633</accession>
<reference evidence="1 2" key="1">
    <citation type="submission" date="2016-10" db="EMBL/GenBank/DDBJ databases">
        <authorList>
            <person name="de Groot N.N."/>
        </authorList>
    </citation>
    <scope>NUCLEOTIDE SEQUENCE [LARGE SCALE GENOMIC DNA]</scope>
    <source>
        <strain evidence="1 2">DSM 43357</strain>
    </source>
</reference>
<evidence type="ECO:0000313" key="1">
    <source>
        <dbReference type="EMBL" id="SEK31920.1"/>
    </source>
</evidence>
<organism evidence="1 2">
    <name type="scientific">Nonomuraea pusilla</name>
    <dbReference type="NCBI Taxonomy" id="46177"/>
    <lineage>
        <taxon>Bacteria</taxon>
        <taxon>Bacillati</taxon>
        <taxon>Actinomycetota</taxon>
        <taxon>Actinomycetes</taxon>
        <taxon>Streptosporangiales</taxon>
        <taxon>Streptosporangiaceae</taxon>
        <taxon>Nonomuraea</taxon>
    </lineage>
</organism>
<keyword evidence="2" id="KW-1185">Reference proteome</keyword>
<dbReference type="Proteomes" id="UP000198953">
    <property type="component" value="Unassembled WGS sequence"/>
</dbReference>
<name>A0A1H7G633_9ACTN</name>
<dbReference type="STRING" id="46177.SAMN05660976_00253"/>
<proteinExistence type="predicted"/>
<protein>
    <submittedName>
        <fullName evidence="1">Uncharacterized protein</fullName>
    </submittedName>
</protein>
<evidence type="ECO:0000313" key="2">
    <source>
        <dbReference type="Proteomes" id="UP000198953"/>
    </source>
</evidence>
<gene>
    <name evidence="1" type="ORF">SAMN05660976_00253</name>
</gene>
<dbReference type="AlphaFoldDB" id="A0A1H7G633"/>
<dbReference type="EMBL" id="FOBF01000001">
    <property type="protein sequence ID" value="SEK31920.1"/>
    <property type="molecule type" value="Genomic_DNA"/>
</dbReference>
<sequence length="73" mass="8440">MITVLIYLVVFAAGFVSCDLVRIAQERFRIRQAVRFTVTAAGSPDKVLRIWSSHRSNWCDRPGCPRCWGRWGR</sequence>